<dbReference type="Pfam" id="PF00586">
    <property type="entry name" value="AIRS"/>
    <property type="match status" value="1"/>
</dbReference>
<dbReference type="PIRSF" id="PIRSF036407">
    <property type="entry name" value="Selenphspht_syn"/>
    <property type="match status" value="1"/>
</dbReference>
<evidence type="ECO:0000256" key="4">
    <source>
        <dbReference type="ARBA" id="ARBA00022840"/>
    </source>
</evidence>
<dbReference type="InterPro" id="IPR036676">
    <property type="entry name" value="PurM-like_C_sf"/>
</dbReference>
<dbReference type="Gene3D" id="3.30.1330.10">
    <property type="entry name" value="PurM-like, N-terminal domain"/>
    <property type="match status" value="1"/>
</dbReference>
<sequence>MTKQVQSEDLPTFNMIPVMDCCVIPLKDIPNRYLVQTTDFFYPSVDDPYKQGQIACANTLSDLYAMGVTGCDNMLMLLGVSLQMNLKQQDSSTIQLIKGFNDTANKAGTYVRGGQTVFNPWTLIGGVATRVCKREEIILPENAKAGDVLILTKPLGIQITTNMKKIMGNKAIWKMLSNKVTKEAVDKAIETGVRSMTRLNLDAAKLMHKYDAHAATDITGFGLMGHSQNLAVCQTEKIGIKIHTLPIIKHTLPFDKLMFYGLTKGKAKETSGGLLISINPNKAQNFIDDLKKTEGYDSWIIGEFVKGERKAQIIKDPKIVEVLYD</sequence>
<evidence type="ECO:0000256" key="5">
    <source>
        <dbReference type="ARBA" id="ARBA00023266"/>
    </source>
</evidence>
<keyword evidence="1" id="KW-0808">Transferase</keyword>
<evidence type="ECO:0000259" key="7">
    <source>
        <dbReference type="Pfam" id="PF02769"/>
    </source>
</evidence>
<dbReference type="NCBIfam" id="TIGR00476">
    <property type="entry name" value="selD"/>
    <property type="match status" value="1"/>
</dbReference>
<evidence type="ECO:0000259" key="6">
    <source>
        <dbReference type="Pfam" id="PF00586"/>
    </source>
</evidence>
<dbReference type="InterPro" id="IPR036921">
    <property type="entry name" value="PurM-like_N_sf"/>
</dbReference>
<dbReference type="InterPro" id="IPR004536">
    <property type="entry name" value="SPS/SelD"/>
</dbReference>
<gene>
    <name evidence="8" type="ORF">M0813_09516</name>
</gene>
<evidence type="ECO:0000256" key="3">
    <source>
        <dbReference type="ARBA" id="ARBA00022777"/>
    </source>
</evidence>
<evidence type="ECO:0000256" key="2">
    <source>
        <dbReference type="ARBA" id="ARBA00022741"/>
    </source>
</evidence>
<dbReference type="Pfam" id="PF02769">
    <property type="entry name" value="AIRS_C"/>
    <property type="match status" value="1"/>
</dbReference>
<proteinExistence type="predicted"/>
<dbReference type="Proteomes" id="UP001150062">
    <property type="component" value="Unassembled WGS sequence"/>
</dbReference>
<keyword evidence="2" id="KW-0547">Nucleotide-binding</keyword>
<dbReference type="InterPro" id="IPR016188">
    <property type="entry name" value="PurM-like_N"/>
</dbReference>
<accession>A0ABQ8X682</accession>
<evidence type="ECO:0000313" key="9">
    <source>
        <dbReference type="Proteomes" id="UP001150062"/>
    </source>
</evidence>
<dbReference type="InterPro" id="IPR010918">
    <property type="entry name" value="PurM-like_C_dom"/>
</dbReference>
<keyword evidence="9" id="KW-1185">Reference proteome</keyword>
<dbReference type="PANTHER" id="PTHR10256:SF0">
    <property type="entry name" value="INACTIVE SELENIDE, WATER DIKINASE-LIKE PROTEIN-RELATED"/>
    <property type="match status" value="1"/>
</dbReference>
<dbReference type="SUPFAM" id="SSF56042">
    <property type="entry name" value="PurM C-terminal domain-like"/>
    <property type="match status" value="1"/>
</dbReference>
<dbReference type="EMBL" id="JAOAOG010000333">
    <property type="protein sequence ID" value="KAJ6227614.1"/>
    <property type="molecule type" value="Genomic_DNA"/>
</dbReference>
<comment type="caution">
    <text evidence="8">The sequence shown here is derived from an EMBL/GenBank/DDBJ whole genome shotgun (WGS) entry which is preliminary data.</text>
</comment>
<dbReference type="Gene3D" id="3.90.650.10">
    <property type="entry name" value="PurM-like C-terminal domain"/>
    <property type="match status" value="1"/>
</dbReference>
<dbReference type="CDD" id="cd02195">
    <property type="entry name" value="SelD"/>
    <property type="match status" value="1"/>
</dbReference>
<dbReference type="PANTHER" id="PTHR10256">
    <property type="entry name" value="SELENIDE, WATER DIKINASE"/>
    <property type="match status" value="1"/>
</dbReference>
<reference evidence="8" key="1">
    <citation type="submission" date="2022-08" db="EMBL/GenBank/DDBJ databases">
        <title>Novel sulfate-reducing endosymbionts in the free-living metamonad Anaeramoeba.</title>
        <authorList>
            <person name="Jerlstrom-Hultqvist J."/>
            <person name="Cepicka I."/>
            <person name="Gallot-Lavallee L."/>
            <person name="Salas-Leiva D."/>
            <person name="Curtis B.A."/>
            <person name="Zahonova K."/>
            <person name="Pipaliya S."/>
            <person name="Dacks J."/>
            <person name="Roger A.J."/>
        </authorList>
    </citation>
    <scope>NUCLEOTIDE SEQUENCE</scope>
    <source>
        <strain evidence="8">Schooner1</strain>
    </source>
</reference>
<dbReference type="SUPFAM" id="SSF55326">
    <property type="entry name" value="PurM N-terminal domain-like"/>
    <property type="match status" value="1"/>
</dbReference>
<protein>
    <submittedName>
        <fullName evidence="8">Selenide</fullName>
    </submittedName>
</protein>
<name>A0ABQ8X682_9EUKA</name>
<keyword evidence="4" id="KW-0067">ATP-binding</keyword>
<evidence type="ECO:0000256" key="1">
    <source>
        <dbReference type="ARBA" id="ARBA00022679"/>
    </source>
</evidence>
<feature type="domain" description="PurM-like C-terminal" evidence="7">
    <location>
        <begin position="144"/>
        <end position="310"/>
    </location>
</feature>
<keyword evidence="5" id="KW-0711">Selenium</keyword>
<feature type="domain" description="PurM-like N-terminal" evidence="6">
    <location>
        <begin position="20"/>
        <end position="120"/>
    </location>
</feature>
<keyword evidence="3" id="KW-0418">Kinase</keyword>
<evidence type="ECO:0000313" key="8">
    <source>
        <dbReference type="EMBL" id="KAJ6227614.1"/>
    </source>
</evidence>
<organism evidence="8 9">
    <name type="scientific">Anaeramoeba flamelloides</name>
    <dbReference type="NCBI Taxonomy" id="1746091"/>
    <lineage>
        <taxon>Eukaryota</taxon>
        <taxon>Metamonada</taxon>
        <taxon>Anaeramoebidae</taxon>
        <taxon>Anaeramoeba</taxon>
    </lineage>
</organism>